<evidence type="ECO:0000313" key="4">
    <source>
        <dbReference type="EMBL" id="EAR08254.1"/>
    </source>
</evidence>
<accession>A4BHY2</accession>
<feature type="short sequence motif" description="GXSXG" evidence="2">
    <location>
        <begin position="40"/>
        <end position="44"/>
    </location>
</feature>
<dbReference type="CDD" id="cd07207">
    <property type="entry name" value="Pat_ExoU_VipD_like"/>
    <property type="match status" value="1"/>
</dbReference>
<dbReference type="InterPro" id="IPR052580">
    <property type="entry name" value="Lipid_Hydrolase"/>
</dbReference>
<keyword evidence="2" id="KW-0378">Hydrolase</keyword>
<gene>
    <name evidence="4" type="ORF">MED297_13927</name>
</gene>
<dbReference type="Proteomes" id="UP000005953">
    <property type="component" value="Unassembled WGS sequence"/>
</dbReference>
<keyword evidence="2" id="KW-0442">Lipid degradation</keyword>
<keyword evidence="1 2" id="KW-0443">Lipid metabolism</keyword>
<dbReference type="GO" id="GO:0016042">
    <property type="term" value="P:lipid catabolic process"/>
    <property type="evidence" value="ECO:0007669"/>
    <property type="project" value="UniProtKB-UniRule"/>
</dbReference>
<dbReference type="InterPro" id="IPR016035">
    <property type="entry name" value="Acyl_Trfase/lysoPLipase"/>
</dbReference>
<dbReference type="EMBL" id="AAOE01000023">
    <property type="protein sequence ID" value="EAR08254.1"/>
    <property type="molecule type" value="Genomic_DNA"/>
</dbReference>
<comment type="caution">
    <text evidence="4">The sequence shown here is derived from an EMBL/GenBank/DDBJ whole genome shotgun (WGS) entry which is preliminary data.</text>
</comment>
<feature type="short sequence motif" description="GXGXXG" evidence="2">
    <location>
        <begin position="13"/>
        <end position="18"/>
    </location>
</feature>
<evidence type="ECO:0000256" key="2">
    <source>
        <dbReference type="PROSITE-ProRule" id="PRU01161"/>
    </source>
</evidence>
<reference evidence="4 5" key="1">
    <citation type="submission" date="2006-02" db="EMBL/GenBank/DDBJ databases">
        <authorList>
            <person name="Pinhassi J."/>
            <person name="Pedros-Alio C."/>
            <person name="Ferriera S."/>
            <person name="Johnson J."/>
            <person name="Kravitz S."/>
            <person name="Halpern A."/>
            <person name="Remington K."/>
            <person name="Beeson K."/>
            <person name="Tran B."/>
            <person name="Rogers Y.-H."/>
            <person name="Friedman R."/>
            <person name="Venter J.C."/>
        </authorList>
    </citation>
    <scope>NUCLEOTIDE SEQUENCE [LARGE SCALE GENOMIC DNA]</scope>
    <source>
        <strain evidence="4 5">MED297</strain>
    </source>
</reference>
<feature type="active site" description="Nucleophile" evidence="2">
    <location>
        <position position="42"/>
    </location>
</feature>
<feature type="active site" description="Proton acceptor" evidence="2">
    <location>
        <position position="320"/>
    </location>
</feature>
<sequence length="496" mass="54903">MRRLLGADLVFEGGGALGAAYPGAISALEEHKIFPYRVAGTSAGSMIAAMVAAGFKANEIKWLVSDFPNAGPAPISLRSIGLNEPLSFRKFMDLEGIENLSDEEREGVLLWKFLYEAVDIFISRISTVDVPTPQEMSVDIATAITDSTILGLASELVGKRDELQAVIEGAISVFIPAGHGPIGSIITALQGQTENITQAIWDYLEEFHPPLIFFSMLVHRGFMFKGDYALKAFERILSLKIHNDENTPVYFKDLKYPLAVTALNIRDNILEIYSETSDDIYEDSGNGTDNREITVAEAVRRSISVPVVFQARGNQNHIVDGGLASNFPTWLFTESARNYWPDTHQQKTKVIGFTLNEQLRPPRGNYNAPRFSDAEATDVNVISLSLKTAVEDAYRTSAANTSVRRAALRAIEEFFESDNPGKLFEMIGMLSRADKENTLKPKINAALMNGFDFKEVEIPLAGYHWMDFNINSDQDALIGMWQRAERVTNDALDTTG</sequence>
<dbReference type="STRING" id="314283.MED297_13927"/>
<dbReference type="InterPro" id="IPR002641">
    <property type="entry name" value="PNPLA_dom"/>
</dbReference>
<proteinExistence type="predicted"/>
<dbReference type="HOGENOM" id="CLU_549645_0_0_6"/>
<dbReference type="Gene3D" id="3.40.1090.10">
    <property type="entry name" value="Cytosolic phospholipase A2 catalytic domain"/>
    <property type="match status" value="2"/>
</dbReference>
<dbReference type="GO" id="GO:0016787">
    <property type="term" value="F:hydrolase activity"/>
    <property type="evidence" value="ECO:0007669"/>
    <property type="project" value="UniProtKB-UniRule"/>
</dbReference>
<organism evidence="4 5">
    <name type="scientific">Reinekea blandensis MED297</name>
    <dbReference type="NCBI Taxonomy" id="314283"/>
    <lineage>
        <taxon>Bacteria</taxon>
        <taxon>Pseudomonadati</taxon>
        <taxon>Pseudomonadota</taxon>
        <taxon>Gammaproteobacteria</taxon>
        <taxon>Oceanospirillales</taxon>
        <taxon>Saccharospirillaceae</taxon>
        <taxon>Reinekea</taxon>
    </lineage>
</organism>
<dbReference type="PANTHER" id="PTHR46394:SF1">
    <property type="entry name" value="PNPLA DOMAIN-CONTAINING PROTEIN"/>
    <property type="match status" value="1"/>
</dbReference>
<feature type="short sequence motif" description="DGA/G" evidence="2">
    <location>
        <begin position="320"/>
        <end position="322"/>
    </location>
</feature>
<feature type="domain" description="PNPLA" evidence="3">
    <location>
        <begin position="9"/>
        <end position="333"/>
    </location>
</feature>
<evidence type="ECO:0000313" key="5">
    <source>
        <dbReference type="Proteomes" id="UP000005953"/>
    </source>
</evidence>
<keyword evidence="5" id="KW-1185">Reference proteome</keyword>
<dbReference type="Pfam" id="PF01734">
    <property type="entry name" value="Patatin"/>
    <property type="match status" value="2"/>
</dbReference>
<name>A4BHY2_9GAMM</name>
<evidence type="ECO:0000259" key="3">
    <source>
        <dbReference type="PROSITE" id="PS51635"/>
    </source>
</evidence>
<dbReference type="PANTHER" id="PTHR46394">
    <property type="entry name" value="ANNEXIN"/>
    <property type="match status" value="1"/>
</dbReference>
<dbReference type="PROSITE" id="PS51635">
    <property type="entry name" value="PNPLA"/>
    <property type="match status" value="1"/>
</dbReference>
<dbReference type="AlphaFoldDB" id="A4BHY2"/>
<dbReference type="SUPFAM" id="SSF52151">
    <property type="entry name" value="FabD/lysophospholipase-like"/>
    <property type="match status" value="1"/>
</dbReference>
<evidence type="ECO:0000256" key="1">
    <source>
        <dbReference type="ARBA" id="ARBA00023098"/>
    </source>
</evidence>
<protein>
    <recommendedName>
        <fullName evidence="3">PNPLA domain-containing protein</fullName>
    </recommendedName>
</protein>